<name>A0A7S1A119_NOCSC</name>
<dbReference type="AlphaFoldDB" id="A0A7S1A119"/>
<proteinExistence type="predicted"/>
<protein>
    <submittedName>
        <fullName evidence="1">Uncharacterized protein</fullName>
    </submittedName>
</protein>
<organism evidence="1">
    <name type="scientific">Noctiluca scintillans</name>
    <name type="common">Sea sparkle</name>
    <name type="synonym">Red tide dinoflagellate</name>
    <dbReference type="NCBI Taxonomy" id="2966"/>
    <lineage>
        <taxon>Eukaryota</taxon>
        <taxon>Sar</taxon>
        <taxon>Alveolata</taxon>
        <taxon>Dinophyceae</taxon>
        <taxon>Noctilucales</taxon>
        <taxon>Noctilucaceae</taxon>
        <taxon>Noctiluca</taxon>
    </lineage>
</organism>
<evidence type="ECO:0000313" key="1">
    <source>
        <dbReference type="EMBL" id="CAD8838396.1"/>
    </source>
</evidence>
<accession>A0A7S1A119</accession>
<sequence length="165" mass="18277">MVQFAAHYDELGKGEYAVIGVKFPRSPSSVSLNSLTAYIDANNYVNASFQAPECPSWATCCPKARPAPVNHMVLEPTWYRGDIELPAEFVPVSAYSWGDMLTHNFAYFLDGDVVWTKQTWVIDRLESGVNKQTTRGSQVGATLLQQDPFMSVHVTFPAEVATIVV</sequence>
<gene>
    <name evidence="1" type="ORF">NSCI0253_LOCUS12744</name>
</gene>
<reference evidence="1" key="1">
    <citation type="submission" date="2021-01" db="EMBL/GenBank/DDBJ databases">
        <authorList>
            <person name="Corre E."/>
            <person name="Pelletier E."/>
            <person name="Niang G."/>
            <person name="Scheremetjew M."/>
            <person name="Finn R."/>
            <person name="Kale V."/>
            <person name="Holt S."/>
            <person name="Cochrane G."/>
            <person name="Meng A."/>
            <person name="Brown T."/>
            <person name="Cohen L."/>
        </authorList>
    </citation>
    <scope>NUCLEOTIDE SEQUENCE</scope>
</reference>
<dbReference type="EMBL" id="HBFQ01018219">
    <property type="protein sequence ID" value="CAD8838396.1"/>
    <property type="molecule type" value="Transcribed_RNA"/>
</dbReference>